<evidence type="ECO:0000313" key="2">
    <source>
        <dbReference type="EMBL" id="TRX91410.1"/>
    </source>
</evidence>
<keyword evidence="1" id="KW-0812">Transmembrane</keyword>
<accession>A0A553HTY1</accession>
<protein>
    <submittedName>
        <fullName evidence="2">Uncharacterized protein</fullName>
    </submittedName>
</protein>
<evidence type="ECO:0000256" key="1">
    <source>
        <dbReference type="SAM" id="Phobius"/>
    </source>
</evidence>
<dbReference type="OrthoDB" id="4727171at2759"/>
<keyword evidence="1" id="KW-1133">Transmembrane helix</keyword>
<dbReference type="EMBL" id="VFLP01000045">
    <property type="protein sequence ID" value="TRX91410.1"/>
    <property type="molecule type" value="Genomic_DNA"/>
</dbReference>
<keyword evidence="3" id="KW-1185">Reference proteome</keyword>
<sequence length="109" mass="12615">MLEILLKALRDRGEAVEEGIEISMRSKWEIFEEKTRCFAQWLFEPSYSFDSKTFRENSIYTILVGTLWFLSVLKVLKAELGDYPTQIASLLSRPVVILALAVLIVFILR</sequence>
<name>A0A553HTY1_9PEZI</name>
<proteinExistence type="predicted"/>
<dbReference type="AlphaFoldDB" id="A0A553HTY1"/>
<evidence type="ECO:0000313" key="3">
    <source>
        <dbReference type="Proteomes" id="UP000319160"/>
    </source>
</evidence>
<gene>
    <name evidence="2" type="ORF">FHL15_007634</name>
</gene>
<organism evidence="2 3">
    <name type="scientific">Xylaria flabelliformis</name>
    <dbReference type="NCBI Taxonomy" id="2512241"/>
    <lineage>
        <taxon>Eukaryota</taxon>
        <taxon>Fungi</taxon>
        <taxon>Dikarya</taxon>
        <taxon>Ascomycota</taxon>
        <taxon>Pezizomycotina</taxon>
        <taxon>Sordariomycetes</taxon>
        <taxon>Xylariomycetidae</taxon>
        <taxon>Xylariales</taxon>
        <taxon>Xylariaceae</taxon>
        <taxon>Xylaria</taxon>
    </lineage>
</organism>
<keyword evidence="1" id="KW-0472">Membrane</keyword>
<comment type="caution">
    <text evidence="2">The sequence shown here is derived from an EMBL/GenBank/DDBJ whole genome shotgun (WGS) entry which is preliminary data.</text>
</comment>
<feature type="transmembrane region" description="Helical" evidence="1">
    <location>
        <begin position="88"/>
        <end position="108"/>
    </location>
</feature>
<feature type="transmembrane region" description="Helical" evidence="1">
    <location>
        <begin position="58"/>
        <end position="76"/>
    </location>
</feature>
<reference evidence="3" key="1">
    <citation type="submission" date="2019-06" db="EMBL/GenBank/DDBJ databases">
        <title>Draft genome sequence of the griseofulvin-producing fungus Xylaria cubensis strain G536.</title>
        <authorList>
            <person name="Mead M.E."/>
            <person name="Raja H.A."/>
            <person name="Steenwyk J.L."/>
            <person name="Knowles S.L."/>
            <person name="Oberlies N.H."/>
            <person name="Rokas A."/>
        </authorList>
    </citation>
    <scope>NUCLEOTIDE SEQUENCE [LARGE SCALE GENOMIC DNA]</scope>
    <source>
        <strain evidence="3">G536</strain>
    </source>
</reference>
<dbReference type="Proteomes" id="UP000319160">
    <property type="component" value="Unassembled WGS sequence"/>
</dbReference>